<organism evidence="2 3">
    <name type="scientific">Alteraurantiacibacter lauratis</name>
    <dbReference type="NCBI Taxonomy" id="2054627"/>
    <lineage>
        <taxon>Bacteria</taxon>
        <taxon>Pseudomonadati</taxon>
        <taxon>Pseudomonadota</taxon>
        <taxon>Alphaproteobacteria</taxon>
        <taxon>Sphingomonadales</taxon>
        <taxon>Erythrobacteraceae</taxon>
        <taxon>Alteraurantiacibacter</taxon>
    </lineage>
</organism>
<proteinExistence type="predicted"/>
<evidence type="ECO:0000313" key="3">
    <source>
        <dbReference type="Proteomes" id="UP001595378"/>
    </source>
</evidence>
<keyword evidence="3" id="KW-1185">Reference proteome</keyword>
<name>A0ABV7ECC5_9SPHN</name>
<gene>
    <name evidence="2" type="ORF">ACFODK_05575</name>
</gene>
<dbReference type="RefSeq" id="WP_336917617.1">
    <property type="nucleotide sequence ID" value="NZ_JBANRN010000002.1"/>
</dbReference>
<comment type="caution">
    <text evidence="2">The sequence shown here is derived from an EMBL/GenBank/DDBJ whole genome shotgun (WGS) entry which is preliminary data.</text>
</comment>
<accession>A0ABV7ECC5</accession>
<dbReference type="EMBL" id="JBHRSU010000005">
    <property type="protein sequence ID" value="MFC3100358.1"/>
    <property type="molecule type" value="Genomic_DNA"/>
</dbReference>
<dbReference type="Proteomes" id="UP001595378">
    <property type="component" value="Unassembled WGS sequence"/>
</dbReference>
<feature type="region of interest" description="Disordered" evidence="1">
    <location>
        <begin position="57"/>
        <end position="87"/>
    </location>
</feature>
<protein>
    <submittedName>
        <fullName evidence="2">Uncharacterized protein</fullName>
    </submittedName>
</protein>
<sequence>MARAAVGEVKSFASLGPLLLARKGTAKPAMRVQLDADSRGNLDAMDELAASQEALGWNDMGDETPAATGTASPTEGENAAPAEPAVRRQQNDLVHRIADSNLAAMQEQERREDAARRAAFTLRLDAERHLRLRLASTVKGESAQAIVTRALDSLLAEMPEIDELAAKVRGPARYGRGRRNSQD</sequence>
<evidence type="ECO:0000313" key="2">
    <source>
        <dbReference type="EMBL" id="MFC3100358.1"/>
    </source>
</evidence>
<reference evidence="3" key="1">
    <citation type="journal article" date="2019" name="Int. J. Syst. Evol. Microbiol.">
        <title>The Global Catalogue of Microorganisms (GCM) 10K type strain sequencing project: providing services to taxonomists for standard genome sequencing and annotation.</title>
        <authorList>
            <consortium name="The Broad Institute Genomics Platform"/>
            <consortium name="The Broad Institute Genome Sequencing Center for Infectious Disease"/>
            <person name="Wu L."/>
            <person name="Ma J."/>
        </authorList>
    </citation>
    <scope>NUCLEOTIDE SEQUENCE [LARGE SCALE GENOMIC DNA]</scope>
    <source>
        <strain evidence="3">KCTC 52606</strain>
    </source>
</reference>
<evidence type="ECO:0000256" key="1">
    <source>
        <dbReference type="SAM" id="MobiDB-lite"/>
    </source>
</evidence>